<proteinExistence type="predicted"/>
<dbReference type="Proteomes" id="UP000005707">
    <property type="component" value="Unassembled WGS sequence"/>
</dbReference>
<dbReference type="RefSeq" id="WP_008825518.1">
    <property type="nucleotide sequence ID" value="NZ_AFNU02000019.1"/>
</dbReference>
<dbReference type="Gene3D" id="3.90.1200.10">
    <property type="match status" value="1"/>
</dbReference>
<dbReference type="STRING" id="1033810.HLPCO_002965"/>
<dbReference type="AlphaFoldDB" id="U2DR18"/>
<organism evidence="2 3">
    <name type="scientific">Haloplasma contractile SSD-17B</name>
    <dbReference type="NCBI Taxonomy" id="1033810"/>
    <lineage>
        <taxon>Bacteria</taxon>
        <taxon>Bacillati</taxon>
        <taxon>Mycoplasmatota</taxon>
        <taxon>Mollicutes</taxon>
        <taxon>Haloplasmatales</taxon>
        <taxon>Haloplasmataceae</taxon>
        <taxon>Haloplasma</taxon>
    </lineage>
</organism>
<dbReference type="InterPro" id="IPR051678">
    <property type="entry name" value="AGP_Transferase"/>
</dbReference>
<dbReference type="InParanoid" id="U2DR18"/>
<name>U2DR18_9MOLU</name>
<dbReference type="InterPro" id="IPR011009">
    <property type="entry name" value="Kinase-like_dom_sf"/>
</dbReference>
<evidence type="ECO:0000313" key="3">
    <source>
        <dbReference type="Proteomes" id="UP000005707"/>
    </source>
</evidence>
<dbReference type="PROSITE" id="PS50011">
    <property type="entry name" value="PROTEIN_KINASE_DOM"/>
    <property type="match status" value="1"/>
</dbReference>
<accession>U2DR18</accession>
<dbReference type="SUPFAM" id="SSF56112">
    <property type="entry name" value="Protein kinase-like (PK-like)"/>
    <property type="match status" value="1"/>
</dbReference>
<sequence length="327" mass="37778">MESITKTKVTTEHIDRMVRKAFGEEIEVANIEELTEGYFNTAYLVTLNNGDKSVLKVSPSEDVTVMSYEKNLMKTEVFTLESIYSIGGIPVPKVLYYDKNKEIINSDYFFMEFVEGKPLNNVRDQLTSEQYNKISSQLGDYAKKINSLDGNYFGSISRVDKRYNTWSDAFLSMIKELLDDAENMNVLLPCKSNELYSMISGYQEVLNKVKKPSLVHKDMWEGNIFIDPKSSRITGIIDCERALFGDPLIEIVCGFLVENKRFMDTYMGKTELNKDEYIRVTLYKVYLFLLMVIEGAYRQYSDNSIENWAREQLNNTLEVLINIEKSV</sequence>
<dbReference type="Gene3D" id="3.30.200.20">
    <property type="entry name" value="Phosphorylase Kinase, domain 1"/>
    <property type="match status" value="1"/>
</dbReference>
<evidence type="ECO:0000259" key="1">
    <source>
        <dbReference type="PROSITE" id="PS50011"/>
    </source>
</evidence>
<comment type="caution">
    <text evidence="2">The sequence shown here is derived from an EMBL/GenBank/DDBJ whole genome shotgun (WGS) entry which is preliminary data.</text>
</comment>
<gene>
    <name evidence="2" type="ORF">HLPCO_002965</name>
</gene>
<dbReference type="Pfam" id="PF01636">
    <property type="entry name" value="APH"/>
    <property type="match status" value="1"/>
</dbReference>
<dbReference type="EMBL" id="AFNU02000019">
    <property type="protein sequence ID" value="ERJ11012.1"/>
    <property type="molecule type" value="Genomic_DNA"/>
</dbReference>
<dbReference type="PANTHER" id="PTHR21310:SF15">
    <property type="entry name" value="AMINOGLYCOSIDE PHOSPHOTRANSFERASE DOMAIN-CONTAINING PROTEIN"/>
    <property type="match status" value="1"/>
</dbReference>
<reference evidence="2 3" key="2">
    <citation type="journal article" date="2013" name="PLoS ONE">
        <title>INDIGO - INtegrated Data Warehouse of MIcrobial GenOmes with Examples from the Red Sea Extremophiles.</title>
        <authorList>
            <person name="Alam I."/>
            <person name="Antunes A."/>
            <person name="Kamau A.A."/>
            <person name="Ba Alawi W."/>
            <person name="Kalkatawi M."/>
            <person name="Stingl U."/>
            <person name="Bajic V.B."/>
        </authorList>
    </citation>
    <scope>NUCLEOTIDE SEQUENCE [LARGE SCALE GENOMIC DNA]</scope>
    <source>
        <strain evidence="2 3">SSD-17B</strain>
    </source>
</reference>
<dbReference type="GO" id="GO:0004672">
    <property type="term" value="F:protein kinase activity"/>
    <property type="evidence" value="ECO:0007669"/>
    <property type="project" value="InterPro"/>
</dbReference>
<dbReference type="eggNOG" id="COG3173">
    <property type="taxonomic scope" value="Bacteria"/>
</dbReference>
<protein>
    <submittedName>
        <fullName evidence="2">Aminoglycoside phosphotransferase protein</fullName>
    </submittedName>
</protein>
<dbReference type="InterPro" id="IPR000719">
    <property type="entry name" value="Prot_kinase_dom"/>
</dbReference>
<dbReference type="OrthoDB" id="5291879at2"/>
<dbReference type="PANTHER" id="PTHR21310">
    <property type="entry name" value="AMINOGLYCOSIDE PHOSPHOTRANSFERASE-RELATED-RELATED"/>
    <property type="match status" value="1"/>
</dbReference>
<reference evidence="2 3" key="1">
    <citation type="journal article" date="2011" name="J. Bacteriol.">
        <title>Genome sequence of Haloplasma contractile, an unusual contractile bacterium from a deep-sea anoxic brine lake.</title>
        <authorList>
            <person name="Antunes A."/>
            <person name="Alam I."/>
            <person name="El Dorry H."/>
            <person name="Siam R."/>
            <person name="Robertson A."/>
            <person name="Bajic V.B."/>
            <person name="Stingl U."/>
        </authorList>
    </citation>
    <scope>NUCLEOTIDE SEQUENCE [LARGE SCALE GENOMIC DNA]</scope>
    <source>
        <strain evidence="2 3">SSD-17B</strain>
    </source>
</reference>
<feature type="domain" description="Protein kinase" evidence="1">
    <location>
        <begin position="28"/>
        <end position="327"/>
    </location>
</feature>
<evidence type="ECO:0000313" key="2">
    <source>
        <dbReference type="EMBL" id="ERJ11012.1"/>
    </source>
</evidence>
<dbReference type="InterPro" id="IPR002575">
    <property type="entry name" value="Aminoglycoside_PTrfase"/>
</dbReference>
<keyword evidence="3" id="KW-1185">Reference proteome</keyword>
<dbReference type="GO" id="GO:0005524">
    <property type="term" value="F:ATP binding"/>
    <property type="evidence" value="ECO:0007669"/>
    <property type="project" value="InterPro"/>
</dbReference>